<name>A0ABN9PWA7_9DINO</name>
<protein>
    <recommendedName>
        <fullName evidence="4">FHA domain-containing protein</fullName>
    </recommendedName>
</protein>
<evidence type="ECO:0000313" key="2">
    <source>
        <dbReference type="EMBL" id="CAK0795916.1"/>
    </source>
</evidence>
<dbReference type="EMBL" id="CAUYUJ010001436">
    <property type="protein sequence ID" value="CAK0795916.1"/>
    <property type="molecule type" value="Genomic_DNA"/>
</dbReference>
<feature type="compositionally biased region" description="Basic residues" evidence="1">
    <location>
        <begin position="447"/>
        <end position="461"/>
    </location>
</feature>
<gene>
    <name evidence="2" type="ORF">PCOR1329_LOCUS5437</name>
</gene>
<accession>A0ABN9PWA7</accession>
<evidence type="ECO:0000256" key="1">
    <source>
        <dbReference type="SAM" id="MobiDB-lite"/>
    </source>
</evidence>
<evidence type="ECO:0008006" key="4">
    <source>
        <dbReference type="Google" id="ProtNLM"/>
    </source>
</evidence>
<evidence type="ECO:0000313" key="3">
    <source>
        <dbReference type="Proteomes" id="UP001189429"/>
    </source>
</evidence>
<comment type="caution">
    <text evidence="2">The sequence shown here is derived from an EMBL/GenBank/DDBJ whole genome shotgun (WGS) entry which is preliminary data.</text>
</comment>
<organism evidence="2 3">
    <name type="scientific">Prorocentrum cordatum</name>
    <dbReference type="NCBI Taxonomy" id="2364126"/>
    <lineage>
        <taxon>Eukaryota</taxon>
        <taxon>Sar</taxon>
        <taxon>Alveolata</taxon>
        <taxon>Dinophyceae</taxon>
        <taxon>Prorocentrales</taxon>
        <taxon>Prorocentraceae</taxon>
        <taxon>Prorocentrum</taxon>
    </lineage>
</organism>
<proteinExistence type="predicted"/>
<feature type="region of interest" description="Disordered" evidence="1">
    <location>
        <begin position="444"/>
        <end position="468"/>
    </location>
</feature>
<feature type="region of interest" description="Disordered" evidence="1">
    <location>
        <begin position="497"/>
        <end position="524"/>
    </location>
</feature>
<feature type="compositionally biased region" description="Basic and acidic residues" evidence="1">
    <location>
        <begin position="512"/>
        <end position="522"/>
    </location>
</feature>
<dbReference type="Proteomes" id="UP001189429">
    <property type="component" value="Unassembled WGS sequence"/>
</dbReference>
<keyword evidence="3" id="KW-1185">Reference proteome</keyword>
<sequence>MPGGSLMMRGVGHPLALFAGCEAACTKLQVLVEGRRGESAASALQRSVLRDLLLMRDLPLRMLSERLKKFPFVDPAPFDELITEMVEVITEWVAWVAHPHWIVEVLHRVGQFRQETGGDVEAFDLEEAMIRPFMEVRSAQRVVGVDAIMAELVRALLRLFHTVKAWDDALLGHIKQICKATLEGLEMEVVLGLAQLCATVEMDPFETAHRLNRVSSNIFMITPGEIEVICQKLPYYQDQGKVRGGPTLILDHAGAQGARYYNKDALGAAVSADAPATDASEHAGGAGPALLQAREEALAWWQGQSFMGAAPTRIVASTVLNQLVDQELHPDPFVAEMLPRVLEKLFGEYMSAKAFMNSLLPMTGGYVDARGVEVPAGQGLPLRTDPERCAESLVVFLRQWSDLVLAAEEEDWGEGLRGLGLRRPRQPPRVAARRGRLRGLRGGLRPQRARRGGAARGRRRRAQGDYKRACRADALQGRGRRQKNVGAHHGAVLRLGGARRGGVPRPGPLRAGGDRPPGDRGGRALGLRSAATACCLTSPEIARAARTRLLEQRGASEGLPGVLAEKRPHASDSFSLSLVEFPSELASPDSGSTFTSFFAQEGRHISRTGLRGLPQLPWTFGSDRRNTIVVDVPGVTVAPFHCIFTPSRAQPWRTCIIPAGNRMSPTYLICPKYQLLEVHNGDRLVCHQWTFELRISGAGSDHVSGLTILTDEGEEFK</sequence>
<feature type="non-terminal residue" evidence="2">
    <location>
        <position position="717"/>
    </location>
</feature>
<reference evidence="2" key="1">
    <citation type="submission" date="2023-10" db="EMBL/GenBank/DDBJ databases">
        <authorList>
            <person name="Chen Y."/>
            <person name="Shah S."/>
            <person name="Dougan E. K."/>
            <person name="Thang M."/>
            <person name="Chan C."/>
        </authorList>
    </citation>
    <scope>NUCLEOTIDE SEQUENCE [LARGE SCALE GENOMIC DNA]</scope>
</reference>